<dbReference type="PANTHER" id="PTHR11610:SF177">
    <property type="entry name" value="IP13478P-RELATED"/>
    <property type="match status" value="1"/>
</dbReference>
<dbReference type="GeneID" id="115631155"/>
<dbReference type="InterPro" id="IPR029058">
    <property type="entry name" value="AB_hydrolase_fold"/>
</dbReference>
<comment type="similarity">
    <text evidence="2 4">Belongs to the AB hydrolase superfamily. Lipase family.</text>
</comment>
<dbReference type="Proteomes" id="UP000504634">
    <property type="component" value="Unplaced"/>
</dbReference>
<dbReference type="SUPFAM" id="SSF53474">
    <property type="entry name" value="alpha/beta-Hydrolases"/>
    <property type="match status" value="1"/>
</dbReference>
<organism evidence="7 8">
    <name type="scientific">Drosophila lebanonensis</name>
    <name type="common">Fruit fly</name>
    <name type="synonym">Scaptodrosophila lebanonensis</name>
    <dbReference type="NCBI Taxonomy" id="7225"/>
    <lineage>
        <taxon>Eukaryota</taxon>
        <taxon>Metazoa</taxon>
        <taxon>Ecdysozoa</taxon>
        <taxon>Arthropoda</taxon>
        <taxon>Hexapoda</taxon>
        <taxon>Insecta</taxon>
        <taxon>Pterygota</taxon>
        <taxon>Neoptera</taxon>
        <taxon>Endopterygota</taxon>
        <taxon>Diptera</taxon>
        <taxon>Brachycera</taxon>
        <taxon>Muscomorpha</taxon>
        <taxon>Ephydroidea</taxon>
        <taxon>Drosophilidae</taxon>
        <taxon>Scaptodrosophila</taxon>
    </lineage>
</organism>
<dbReference type="Gene3D" id="3.40.50.1820">
    <property type="entry name" value="alpha/beta hydrolase"/>
    <property type="match status" value="1"/>
</dbReference>
<feature type="chain" id="PRO_5026962403" evidence="5">
    <location>
        <begin position="18"/>
        <end position="369"/>
    </location>
</feature>
<proteinExistence type="inferred from homology"/>
<evidence type="ECO:0000256" key="2">
    <source>
        <dbReference type="ARBA" id="ARBA00010701"/>
    </source>
</evidence>
<dbReference type="RefSeq" id="XP_030383692.1">
    <property type="nucleotide sequence ID" value="XM_030527832.1"/>
</dbReference>
<gene>
    <name evidence="8" type="primary">LOC115631155</name>
</gene>
<evidence type="ECO:0000313" key="8">
    <source>
        <dbReference type="RefSeq" id="XP_030383692.1"/>
    </source>
</evidence>
<name>A0A6J2U940_DROLE</name>
<dbReference type="InterPro" id="IPR000734">
    <property type="entry name" value="TAG_lipase"/>
</dbReference>
<dbReference type="GO" id="GO:0016042">
    <property type="term" value="P:lipid catabolic process"/>
    <property type="evidence" value="ECO:0007669"/>
    <property type="project" value="TreeGrafter"/>
</dbReference>
<feature type="domain" description="Lipase" evidence="6">
    <location>
        <begin position="37"/>
        <end position="311"/>
    </location>
</feature>
<reference evidence="8" key="1">
    <citation type="submission" date="2025-08" db="UniProtKB">
        <authorList>
            <consortium name="RefSeq"/>
        </authorList>
    </citation>
    <scope>IDENTIFICATION</scope>
    <source>
        <strain evidence="8">11010-0011.00</strain>
        <tissue evidence="8">Whole body</tissue>
    </source>
</reference>
<dbReference type="GO" id="GO:0017171">
    <property type="term" value="F:serine hydrolase activity"/>
    <property type="evidence" value="ECO:0007669"/>
    <property type="project" value="TreeGrafter"/>
</dbReference>
<evidence type="ECO:0000313" key="7">
    <source>
        <dbReference type="Proteomes" id="UP000504634"/>
    </source>
</evidence>
<evidence type="ECO:0000256" key="5">
    <source>
        <dbReference type="SAM" id="SignalP"/>
    </source>
</evidence>
<evidence type="ECO:0000256" key="1">
    <source>
        <dbReference type="ARBA" id="ARBA00004613"/>
    </source>
</evidence>
<accession>A0A6J2U940</accession>
<dbReference type="FunFam" id="3.40.50.1820:FF:000076">
    <property type="entry name" value="phospholipase A1"/>
    <property type="match status" value="1"/>
</dbReference>
<dbReference type="AlphaFoldDB" id="A0A6J2U940"/>
<dbReference type="InterPro" id="IPR033906">
    <property type="entry name" value="Lipase_N"/>
</dbReference>
<evidence type="ECO:0000256" key="3">
    <source>
        <dbReference type="ARBA" id="ARBA00022525"/>
    </source>
</evidence>
<comment type="subcellular location">
    <subcellularLocation>
        <location evidence="1">Secreted</location>
    </subcellularLocation>
</comment>
<feature type="signal peptide" evidence="5">
    <location>
        <begin position="1"/>
        <end position="17"/>
    </location>
</feature>
<keyword evidence="3" id="KW-0964">Secreted</keyword>
<dbReference type="CDD" id="cd00707">
    <property type="entry name" value="Pancreat_lipase_like"/>
    <property type="match status" value="1"/>
</dbReference>
<dbReference type="OrthoDB" id="8183961at2759"/>
<evidence type="ECO:0000259" key="6">
    <source>
        <dbReference type="Pfam" id="PF00151"/>
    </source>
</evidence>
<dbReference type="PANTHER" id="PTHR11610">
    <property type="entry name" value="LIPASE"/>
    <property type="match status" value="1"/>
</dbReference>
<dbReference type="InterPro" id="IPR013818">
    <property type="entry name" value="Lipase"/>
</dbReference>
<keyword evidence="7" id="KW-1185">Reference proteome</keyword>
<dbReference type="GO" id="GO:0016298">
    <property type="term" value="F:lipase activity"/>
    <property type="evidence" value="ECO:0007669"/>
    <property type="project" value="InterPro"/>
</dbReference>
<dbReference type="Pfam" id="PF00151">
    <property type="entry name" value="Lipase"/>
    <property type="match status" value="1"/>
</dbReference>
<keyword evidence="5" id="KW-0732">Signal</keyword>
<dbReference type="GO" id="GO:0005615">
    <property type="term" value="C:extracellular space"/>
    <property type="evidence" value="ECO:0007669"/>
    <property type="project" value="TreeGrafter"/>
</dbReference>
<sequence length="369" mass="41328">MRVALFVIVAHVYCAATNPIVGLFDPACFVVRGDCPNKNITFWLYSNETRDSPVLLNPLDLNPWDFQPPRPLKILIHGYTGYRDFAPSSTIRPALLDHEDVYVISIDYGPLVRDPCYVQAVQNVPLVSKCLAQFIDNLLDRGIIQSDQLHIIGFSLGGQVAGQTANYVKRKLQRITGLDPAKPLFILGSNKRRLDPSDADFVDVIHTDVLGRGMLRTMGHADFYPNFGPAQPGCLEENPNDPGSCNHDRAPRFYAESIYSKKGFWGRKCANWFVHVLGLCPGDAAEALMGYHVPLDVRGAYFLKTGSKSPYALGHAPKTNNSKFLSQLSLDSKQNEIDRDYEPQLHRTLLKLRPFEDDVLDEKLENLSL</sequence>
<dbReference type="PRINTS" id="PR00821">
    <property type="entry name" value="TAGLIPASE"/>
</dbReference>
<evidence type="ECO:0000256" key="4">
    <source>
        <dbReference type="RuleBase" id="RU004262"/>
    </source>
</evidence>
<protein>
    <submittedName>
        <fullName evidence="8">Pancreatic triacylglycerol lipase-like</fullName>
    </submittedName>
</protein>